<comment type="caution">
    <text evidence="2">The sequence shown here is derived from an EMBL/GenBank/DDBJ whole genome shotgun (WGS) entry which is preliminary data.</text>
</comment>
<proteinExistence type="predicted"/>
<dbReference type="PANTHER" id="PTHR39184:SF1">
    <property type="entry name" value="PBSX PHAGE TERMINASE LARGE SUBUNIT"/>
    <property type="match status" value="1"/>
</dbReference>
<protein>
    <submittedName>
        <fullName evidence="2">Uncharacterized protein</fullName>
    </submittedName>
</protein>
<accession>A0A0F8YFC5</accession>
<organism evidence="2">
    <name type="scientific">marine sediment metagenome</name>
    <dbReference type="NCBI Taxonomy" id="412755"/>
    <lineage>
        <taxon>unclassified sequences</taxon>
        <taxon>metagenomes</taxon>
        <taxon>ecological metagenomes</taxon>
    </lineage>
</organism>
<feature type="non-terminal residue" evidence="2">
    <location>
        <position position="1"/>
    </location>
</feature>
<evidence type="ECO:0000256" key="1">
    <source>
        <dbReference type="SAM" id="MobiDB-lite"/>
    </source>
</evidence>
<feature type="region of interest" description="Disordered" evidence="1">
    <location>
        <begin position="331"/>
        <end position="352"/>
    </location>
</feature>
<dbReference type="Gene3D" id="3.40.50.300">
    <property type="entry name" value="P-loop containing nucleotide triphosphate hydrolases"/>
    <property type="match status" value="1"/>
</dbReference>
<dbReference type="AlphaFoldDB" id="A0A0F8YFC5"/>
<dbReference type="InterPro" id="IPR027417">
    <property type="entry name" value="P-loop_NTPase"/>
</dbReference>
<dbReference type="EMBL" id="LAZR01053720">
    <property type="protein sequence ID" value="KKK80137.1"/>
    <property type="molecule type" value="Genomic_DNA"/>
</dbReference>
<reference evidence="2" key="1">
    <citation type="journal article" date="2015" name="Nature">
        <title>Complex archaea that bridge the gap between prokaryotes and eukaryotes.</title>
        <authorList>
            <person name="Spang A."/>
            <person name="Saw J.H."/>
            <person name="Jorgensen S.L."/>
            <person name="Zaremba-Niedzwiedzka K."/>
            <person name="Martijn J."/>
            <person name="Lind A.E."/>
            <person name="van Eijk R."/>
            <person name="Schleper C."/>
            <person name="Guy L."/>
            <person name="Ettema T.J."/>
        </authorList>
    </citation>
    <scope>NUCLEOTIDE SEQUENCE</scope>
</reference>
<gene>
    <name evidence="2" type="ORF">LCGC14_2826490</name>
</gene>
<dbReference type="Gene3D" id="3.30.420.280">
    <property type="match status" value="1"/>
</dbReference>
<name>A0A0F8YFC5_9ZZZZ</name>
<sequence length="352" mass="40472">LLISVVSESVPHLKRGAIKDFFDILGEEKESSPNWRDGDKAYKFPNARIEFFGADQSSKLRGAGRHILFINEANNVSYSAYMELDKRTELFTFLDWNPVSEFWAHTSLREYSENTYVHSTYLDALGVLPKSVVANIESEKDKDPNWWNVYGLGLLGKIEGLVHPLFKQIEELPDGEVFYGLDYGFSSDPTVLVANVINGDNLYSKQIFYKTIPLTNDDIAREMELLKVPRSAPIYPDPSEPKSAEEIRKKGFNIQDTERGKGSKEFGIKRVNQYYQHWTKDSVECIKEQRNYRFILKREPHTGREYLSDDTSHQWSHGMDGRRYAVASHRQGIGNVFPSGRSQRRMAGVSRR</sequence>
<evidence type="ECO:0000313" key="2">
    <source>
        <dbReference type="EMBL" id="KKK80137.1"/>
    </source>
</evidence>
<dbReference type="InterPro" id="IPR052380">
    <property type="entry name" value="Viral_DNA_packaging_terminase"/>
</dbReference>
<dbReference type="PANTHER" id="PTHR39184">
    <property type="match status" value="1"/>
</dbReference>